<feature type="compositionally biased region" description="Polar residues" evidence="1">
    <location>
        <begin position="439"/>
        <end position="450"/>
    </location>
</feature>
<keyword evidence="4" id="KW-1185">Reference proteome</keyword>
<gene>
    <name evidence="2" type="ORF">MAPG_05776</name>
</gene>
<evidence type="ECO:0000256" key="1">
    <source>
        <dbReference type="SAM" id="MobiDB-lite"/>
    </source>
</evidence>
<dbReference type="EnsemblFungi" id="MAPG_05776T0">
    <property type="protein sequence ID" value="MAPG_05776T0"/>
    <property type="gene ID" value="MAPG_05776"/>
</dbReference>
<dbReference type="Proteomes" id="UP000011715">
    <property type="component" value="Unassembled WGS sequence"/>
</dbReference>
<evidence type="ECO:0000313" key="4">
    <source>
        <dbReference type="Proteomes" id="UP000011715"/>
    </source>
</evidence>
<dbReference type="VEuPathDB" id="FungiDB:MAPG_05776"/>
<reference evidence="2" key="3">
    <citation type="submission" date="2011-03" db="EMBL/GenBank/DDBJ databases">
        <title>Annotation of Magnaporthe poae ATCC 64411.</title>
        <authorList>
            <person name="Ma L.-J."/>
            <person name="Dead R."/>
            <person name="Young S.K."/>
            <person name="Zeng Q."/>
            <person name="Gargeya S."/>
            <person name="Fitzgerald M."/>
            <person name="Haas B."/>
            <person name="Abouelleil A."/>
            <person name="Alvarado L."/>
            <person name="Arachchi H.M."/>
            <person name="Berlin A."/>
            <person name="Brown A."/>
            <person name="Chapman S.B."/>
            <person name="Chen Z."/>
            <person name="Dunbar C."/>
            <person name="Freedman E."/>
            <person name="Gearin G."/>
            <person name="Gellesch M."/>
            <person name="Goldberg J."/>
            <person name="Griggs A."/>
            <person name="Gujja S."/>
            <person name="Heiman D."/>
            <person name="Howarth C."/>
            <person name="Larson L."/>
            <person name="Lui A."/>
            <person name="MacDonald P.J.P."/>
            <person name="Mehta T."/>
            <person name="Montmayeur A."/>
            <person name="Murphy C."/>
            <person name="Neiman D."/>
            <person name="Pearson M."/>
            <person name="Priest M."/>
            <person name="Roberts A."/>
            <person name="Saif S."/>
            <person name="Shea T."/>
            <person name="Shenoy N."/>
            <person name="Sisk P."/>
            <person name="Stolte C."/>
            <person name="Sykes S."/>
            <person name="Yandava C."/>
            <person name="Wortman J."/>
            <person name="Nusbaum C."/>
            <person name="Birren B."/>
        </authorList>
    </citation>
    <scope>NUCLEOTIDE SEQUENCE</scope>
    <source>
        <strain evidence="2">ATCC 64411</strain>
    </source>
</reference>
<feature type="region of interest" description="Disordered" evidence="1">
    <location>
        <begin position="288"/>
        <end position="309"/>
    </location>
</feature>
<evidence type="ECO:0000313" key="3">
    <source>
        <dbReference type="EnsemblFungi" id="MAPG_05776T0"/>
    </source>
</evidence>
<dbReference type="AlphaFoldDB" id="A0A0C4E0A7"/>
<accession>A0A0C4E0A7</accession>
<reference evidence="4" key="1">
    <citation type="submission" date="2010-05" db="EMBL/GenBank/DDBJ databases">
        <title>The genome sequence of Magnaporthe poae strain ATCC 64411.</title>
        <authorList>
            <person name="Ma L.-J."/>
            <person name="Dead R."/>
            <person name="Young S."/>
            <person name="Zeng Q."/>
            <person name="Koehrsen M."/>
            <person name="Alvarado L."/>
            <person name="Berlin A."/>
            <person name="Chapman S.B."/>
            <person name="Chen Z."/>
            <person name="Freedman E."/>
            <person name="Gellesch M."/>
            <person name="Goldberg J."/>
            <person name="Griggs A."/>
            <person name="Gujja S."/>
            <person name="Heilman E.R."/>
            <person name="Heiman D."/>
            <person name="Hepburn T."/>
            <person name="Howarth C."/>
            <person name="Jen D."/>
            <person name="Larson L."/>
            <person name="Mehta T."/>
            <person name="Neiman D."/>
            <person name="Pearson M."/>
            <person name="Roberts A."/>
            <person name="Saif S."/>
            <person name="Shea T."/>
            <person name="Shenoy N."/>
            <person name="Sisk P."/>
            <person name="Stolte C."/>
            <person name="Sykes S."/>
            <person name="Walk T."/>
            <person name="White J."/>
            <person name="Yandava C."/>
            <person name="Haas B."/>
            <person name="Nusbaum C."/>
            <person name="Birren B."/>
        </authorList>
    </citation>
    <scope>NUCLEOTIDE SEQUENCE [LARGE SCALE GENOMIC DNA]</scope>
    <source>
        <strain evidence="4">ATCC 64411 / 73-15</strain>
    </source>
</reference>
<organism evidence="3 4">
    <name type="scientific">Magnaporthiopsis poae (strain ATCC 64411 / 73-15)</name>
    <name type="common">Kentucky bluegrass fungus</name>
    <name type="synonym">Magnaporthe poae</name>
    <dbReference type="NCBI Taxonomy" id="644358"/>
    <lineage>
        <taxon>Eukaryota</taxon>
        <taxon>Fungi</taxon>
        <taxon>Dikarya</taxon>
        <taxon>Ascomycota</taxon>
        <taxon>Pezizomycotina</taxon>
        <taxon>Sordariomycetes</taxon>
        <taxon>Sordariomycetidae</taxon>
        <taxon>Magnaporthales</taxon>
        <taxon>Magnaporthaceae</taxon>
        <taxon>Magnaporthiopsis</taxon>
    </lineage>
</organism>
<reference evidence="3" key="5">
    <citation type="submission" date="2015-06" db="UniProtKB">
        <authorList>
            <consortium name="EnsemblFungi"/>
        </authorList>
    </citation>
    <scope>IDENTIFICATION</scope>
    <source>
        <strain evidence="3">ATCC 64411</strain>
    </source>
</reference>
<proteinExistence type="predicted"/>
<name>A0A0C4E0A7_MAGP6</name>
<feature type="region of interest" description="Disordered" evidence="1">
    <location>
        <begin position="436"/>
        <end position="456"/>
    </location>
</feature>
<sequence>MSTTVPTGSLVRQSHNDANSVGNKRLIAKLNEAPRLDADLAVSVGGGEAGDEDFAGYQLSTKEMLDATVSPANCKTVLSSTTTYHYKTGESSTGPRFQHGIQDDELRSGVCQASCGATLSNDVRRVNGVCAGWSFEDGVPAAMAGKLRPARPSRDARQRRGVRRVLYHRTLHADGDAGAAASQRVMSPMPRRPVAHDADEPLFHLCKLDALPARAQADQRPVWSGHLPDRAAAVADVSDPGLCVSGKITTSGRRATPSPRITEGNKCDCGRSKHMARDGETCQQLVPVPGARRDPDDAVPADQPIPRFLPTASVPRATRTLHRPVPVPRTGLLPRPNRGETVLQIESSRSEDGMPIASCAPAHLPGQPAGPFRSAGRRLVLLRQPAWPSTAGGPPRGSGTGSADNMAVCSVRSIVTSRYAAHGCYSRGGSASASASSSQVLGHNCSSRPNDQLGPAPLLSPLPLLYKRAIPKELRHSKARSKQVLGQSGDDDLLRNAAQKLWLCLP</sequence>
<protein>
    <submittedName>
        <fullName evidence="2 3">Uncharacterized protein</fullName>
    </submittedName>
</protein>
<reference evidence="3" key="4">
    <citation type="journal article" date="2015" name="G3 (Bethesda)">
        <title>Genome sequences of three phytopathogenic species of the Magnaporthaceae family of fungi.</title>
        <authorList>
            <person name="Okagaki L.H."/>
            <person name="Nunes C.C."/>
            <person name="Sailsbery J."/>
            <person name="Clay B."/>
            <person name="Brown D."/>
            <person name="John T."/>
            <person name="Oh Y."/>
            <person name="Young N."/>
            <person name="Fitzgerald M."/>
            <person name="Haas B.J."/>
            <person name="Zeng Q."/>
            <person name="Young S."/>
            <person name="Adiconis X."/>
            <person name="Fan L."/>
            <person name="Levin J.Z."/>
            <person name="Mitchell T.K."/>
            <person name="Okubara P.A."/>
            <person name="Farman M.L."/>
            <person name="Kohn L.M."/>
            <person name="Birren B."/>
            <person name="Ma L.-J."/>
            <person name="Dean R.A."/>
        </authorList>
    </citation>
    <scope>NUCLEOTIDE SEQUENCE</scope>
    <source>
        <strain evidence="3">ATCC 64411 / 73-15</strain>
    </source>
</reference>
<evidence type="ECO:0000313" key="2">
    <source>
        <dbReference type="EMBL" id="KLU86766.1"/>
    </source>
</evidence>
<dbReference type="EMBL" id="GL876969">
    <property type="protein sequence ID" value="KLU86766.1"/>
    <property type="molecule type" value="Genomic_DNA"/>
</dbReference>
<reference evidence="2" key="2">
    <citation type="submission" date="2010-05" db="EMBL/GenBank/DDBJ databases">
        <title>The Genome Sequence of Magnaporthe poae strain ATCC 64411.</title>
        <authorList>
            <consortium name="The Broad Institute Genome Sequencing Platform"/>
            <consortium name="Broad Institute Genome Sequencing Center for Infectious Disease"/>
            <person name="Ma L.-J."/>
            <person name="Dead R."/>
            <person name="Young S."/>
            <person name="Zeng Q."/>
            <person name="Koehrsen M."/>
            <person name="Alvarado L."/>
            <person name="Berlin A."/>
            <person name="Chapman S.B."/>
            <person name="Chen Z."/>
            <person name="Freedman E."/>
            <person name="Gellesch M."/>
            <person name="Goldberg J."/>
            <person name="Griggs A."/>
            <person name="Gujja S."/>
            <person name="Heilman E.R."/>
            <person name="Heiman D."/>
            <person name="Hepburn T."/>
            <person name="Howarth C."/>
            <person name="Jen D."/>
            <person name="Larson L."/>
            <person name="Mehta T."/>
            <person name="Neiman D."/>
            <person name="Pearson M."/>
            <person name="Roberts A."/>
            <person name="Saif S."/>
            <person name="Shea T."/>
            <person name="Shenoy N."/>
            <person name="Sisk P."/>
            <person name="Stolte C."/>
            <person name="Sykes S."/>
            <person name="Walk T."/>
            <person name="White J."/>
            <person name="Yandava C."/>
            <person name="Haas B."/>
            <person name="Nusbaum C."/>
            <person name="Birren B."/>
        </authorList>
    </citation>
    <scope>NUCLEOTIDE SEQUENCE</scope>
    <source>
        <strain evidence="2">ATCC 64411</strain>
    </source>
</reference>
<feature type="region of interest" description="Disordered" evidence="1">
    <location>
        <begin position="385"/>
        <end position="404"/>
    </location>
</feature>
<dbReference type="EMBL" id="ADBL01001380">
    <property type="status" value="NOT_ANNOTATED_CDS"/>
    <property type="molecule type" value="Genomic_DNA"/>
</dbReference>